<evidence type="ECO:0000256" key="1">
    <source>
        <dbReference type="PIRNR" id="PIRNR037240"/>
    </source>
</evidence>
<dbReference type="InterPro" id="IPR015257">
    <property type="entry name" value="Maf1"/>
</dbReference>
<comment type="similarity">
    <text evidence="1">Belongs to the MAF1 family.</text>
</comment>
<feature type="compositionally biased region" description="Basic and acidic residues" evidence="2">
    <location>
        <begin position="355"/>
        <end position="374"/>
    </location>
</feature>
<evidence type="ECO:0000313" key="3">
    <source>
        <dbReference type="EMBL" id="KAK4463461.1"/>
    </source>
</evidence>
<comment type="caution">
    <text evidence="3">The sequence shown here is derived from an EMBL/GenBank/DDBJ whole genome shotgun (WGS) entry which is preliminary data.</text>
</comment>
<dbReference type="Proteomes" id="UP001321749">
    <property type="component" value="Unassembled WGS sequence"/>
</dbReference>
<dbReference type="EMBL" id="MU864959">
    <property type="protein sequence ID" value="KAK4463461.1"/>
    <property type="molecule type" value="Genomic_DNA"/>
</dbReference>
<dbReference type="GO" id="GO:0016480">
    <property type="term" value="P:negative regulation of transcription by RNA polymerase III"/>
    <property type="evidence" value="ECO:0007669"/>
    <property type="project" value="UniProtKB-UniRule"/>
</dbReference>
<keyword evidence="4" id="KW-1185">Reference proteome</keyword>
<protein>
    <recommendedName>
        <fullName evidence="1">Repressor of RNA polymerase III transcription MAF1</fullName>
    </recommendedName>
</protein>
<dbReference type="AlphaFoldDB" id="A0AAV9HWJ7"/>
<dbReference type="GO" id="GO:0005634">
    <property type="term" value="C:nucleus"/>
    <property type="evidence" value="ECO:0007669"/>
    <property type="project" value="UniProtKB-SubCell"/>
</dbReference>
<dbReference type="InterPro" id="IPR038564">
    <property type="entry name" value="Maf1_sf"/>
</dbReference>
<comment type="subcellular location">
    <subcellularLocation>
        <location evidence="1">Nucleus</location>
    </subcellularLocation>
</comment>
<dbReference type="GO" id="GO:0000994">
    <property type="term" value="F:RNA polymerase III core binding"/>
    <property type="evidence" value="ECO:0007669"/>
    <property type="project" value="TreeGrafter"/>
</dbReference>
<gene>
    <name evidence="3" type="ORF">QBC42DRAFT_66255</name>
</gene>
<organism evidence="3 4">
    <name type="scientific">Cladorrhinum samala</name>
    <dbReference type="NCBI Taxonomy" id="585594"/>
    <lineage>
        <taxon>Eukaryota</taxon>
        <taxon>Fungi</taxon>
        <taxon>Dikarya</taxon>
        <taxon>Ascomycota</taxon>
        <taxon>Pezizomycotina</taxon>
        <taxon>Sordariomycetes</taxon>
        <taxon>Sordariomycetidae</taxon>
        <taxon>Sordariales</taxon>
        <taxon>Podosporaceae</taxon>
        <taxon>Cladorrhinum</taxon>
    </lineage>
</organism>
<keyword evidence="1" id="KW-0678">Repressor</keyword>
<comment type="function">
    <text evidence="1">Mediator of diverse signals that repress RNA polymerase III transcription. Inhibits the de novo assembly of TFIIIB onto DNA.</text>
</comment>
<dbReference type="PANTHER" id="PTHR22504">
    <property type="entry name" value="REPRESSOR OF RNA POLYMERASE III TRANSCRIPTION MAF1"/>
    <property type="match status" value="1"/>
</dbReference>
<reference evidence="3" key="2">
    <citation type="submission" date="2023-06" db="EMBL/GenBank/DDBJ databases">
        <authorList>
            <consortium name="Lawrence Berkeley National Laboratory"/>
            <person name="Mondo S.J."/>
            <person name="Hensen N."/>
            <person name="Bonometti L."/>
            <person name="Westerberg I."/>
            <person name="Brannstrom I.O."/>
            <person name="Guillou S."/>
            <person name="Cros-Aarteil S."/>
            <person name="Calhoun S."/>
            <person name="Haridas S."/>
            <person name="Kuo A."/>
            <person name="Pangilinan J."/>
            <person name="Riley R."/>
            <person name="Labutti K."/>
            <person name="Andreopoulos B."/>
            <person name="Lipzen A."/>
            <person name="Chen C."/>
            <person name="Yanf M."/>
            <person name="Daum C."/>
            <person name="Ng V."/>
            <person name="Clum A."/>
            <person name="Steindorff A."/>
            <person name="Ohm R."/>
            <person name="Martin F."/>
            <person name="Silar P."/>
            <person name="Natvig D."/>
            <person name="Lalanne C."/>
            <person name="Gautier V."/>
            <person name="Ament-Velasquez S.L."/>
            <person name="Kruys A."/>
            <person name="Hutchinson M.I."/>
            <person name="Powell A.J."/>
            <person name="Barry K."/>
            <person name="Miller A.N."/>
            <person name="Grigoriev I.V."/>
            <person name="Debuchy R."/>
            <person name="Gladieux P."/>
            <person name="Thoren M.H."/>
            <person name="Johannesson H."/>
        </authorList>
    </citation>
    <scope>NUCLEOTIDE SEQUENCE</scope>
    <source>
        <strain evidence="3">PSN324</strain>
    </source>
</reference>
<name>A0AAV9HWJ7_9PEZI</name>
<evidence type="ECO:0000313" key="4">
    <source>
        <dbReference type="Proteomes" id="UP001321749"/>
    </source>
</evidence>
<evidence type="ECO:0000256" key="2">
    <source>
        <dbReference type="SAM" id="MobiDB-lite"/>
    </source>
</evidence>
<keyword evidence="1" id="KW-0804">Transcription</keyword>
<accession>A0AAV9HWJ7</accession>
<dbReference type="Gene3D" id="3.40.1000.50">
    <property type="entry name" value="Repressor of RNA polymerase III transcription Maf1"/>
    <property type="match status" value="1"/>
</dbReference>
<dbReference type="PIRSF" id="PIRSF037240">
    <property type="entry name" value="RNA_polIII_Trep_MAF1"/>
    <property type="match status" value="1"/>
</dbReference>
<proteinExistence type="inferred from homology"/>
<sequence length="374" mass="42335">MKYVSLPDFDKVASALNFDTPDSRVRGRCDLYTTKAAGSDKKLYKNISQSLDKQDATFLKKRTYMSPPQFESELKARSSPFGPLEEEANRRVYAYLIATLNAAHSDYDFSHVLRVTDFKREPDLASVIARFDEVLRIVRPNSMTNFGSGDVGYDSFSHSYPKAANYTDFNTGVSASPAWNPDMWTLIDAEMVLKDCLVFSYNPSQNPFEEENGATWALHYFFFNKNLKRVCYLYFRVLPVMSHSPNVSRLPRAFLAGGRSLGSGAAGGGTGDYDDDGTIGAKKRANYWFGGSVAQRIKGTDIDDDMYDDGFTWSRDIDGDMDGHFDDDYDEDEDEFFDELEELEDEEDLGEEDEAMRGRRDASEDMASRMEIDV</sequence>
<dbReference type="Pfam" id="PF09174">
    <property type="entry name" value="Maf1"/>
    <property type="match status" value="1"/>
</dbReference>
<keyword evidence="1" id="KW-0805">Transcription regulation</keyword>
<keyword evidence="1" id="KW-0539">Nucleus</keyword>
<reference evidence="3" key="1">
    <citation type="journal article" date="2023" name="Mol. Phylogenet. Evol.">
        <title>Genome-scale phylogeny and comparative genomics of the fungal order Sordariales.</title>
        <authorList>
            <person name="Hensen N."/>
            <person name="Bonometti L."/>
            <person name="Westerberg I."/>
            <person name="Brannstrom I.O."/>
            <person name="Guillou S."/>
            <person name="Cros-Aarteil S."/>
            <person name="Calhoun S."/>
            <person name="Haridas S."/>
            <person name="Kuo A."/>
            <person name="Mondo S."/>
            <person name="Pangilinan J."/>
            <person name="Riley R."/>
            <person name="LaButti K."/>
            <person name="Andreopoulos B."/>
            <person name="Lipzen A."/>
            <person name="Chen C."/>
            <person name="Yan M."/>
            <person name="Daum C."/>
            <person name="Ng V."/>
            <person name="Clum A."/>
            <person name="Steindorff A."/>
            <person name="Ohm R.A."/>
            <person name="Martin F."/>
            <person name="Silar P."/>
            <person name="Natvig D.O."/>
            <person name="Lalanne C."/>
            <person name="Gautier V."/>
            <person name="Ament-Velasquez S.L."/>
            <person name="Kruys A."/>
            <person name="Hutchinson M.I."/>
            <person name="Powell A.J."/>
            <person name="Barry K."/>
            <person name="Miller A.N."/>
            <person name="Grigoriev I.V."/>
            <person name="Debuchy R."/>
            <person name="Gladieux P."/>
            <person name="Hiltunen Thoren M."/>
            <person name="Johannesson H."/>
        </authorList>
    </citation>
    <scope>NUCLEOTIDE SEQUENCE</scope>
    <source>
        <strain evidence="3">PSN324</strain>
    </source>
</reference>
<feature type="region of interest" description="Disordered" evidence="2">
    <location>
        <begin position="341"/>
        <end position="374"/>
    </location>
</feature>
<dbReference type="PANTHER" id="PTHR22504:SF0">
    <property type="entry name" value="REPRESSOR OF RNA POLYMERASE III TRANSCRIPTION MAF1 HOMOLOG"/>
    <property type="match status" value="1"/>
</dbReference>
<feature type="compositionally biased region" description="Acidic residues" evidence="2">
    <location>
        <begin position="341"/>
        <end position="354"/>
    </location>
</feature>